<organism evidence="9 10">
    <name type="scientific">Oceanispirochaeta crateris</name>
    <dbReference type="NCBI Taxonomy" id="2518645"/>
    <lineage>
        <taxon>Bacteria</taxon>
        <taxon>Pseudomonadati</taxon>
        <taxon>Spirochaetota</taxon>
        <taxon>Spirochaetia</taxon>
        <taxon>Spirochaetales</taxon>
        <taxon>Spirochaetaceae</taxon>
        <taxon>Oceanispirochaeta</taxon>
    </lineage>
</organism>
<evidence type="ECO:0000256" key="1">
    <source>
        <dbReference type="ARBA" id="ARBA00004429"/>
    </source>
</evidence>
<dbReference type="RefSeq" id="WP_149484934.1">
    <property type="nucleotide sequence ID" value="NZ_CP036150.1"/>
</dbReference>
<keyword evidence="2" id="KW-1003">Cell membrane</keyword>
<feature type="transmembrane region" description="Helical" evidence="7">
    <location>
        <begin position="399"/>
        <end position="420"/>
    </location>
</feature>
<accession>A0A5C1QL22</accession>
<protein>
    <submittedName>
        <fullName evidence="9">TRAP transporter large permease</fullName>
    </submittedName>
</protein>
<dbReference type="NCBIfam" id="TIGR00786">
    <property type="entry name" value="dctM"/>
    <property type="match status" value="1"/>
</dbReference>
<dbReference type="PANTHER" id="PTHR33362:SF2">
    <property type="entry name" value="TRAP TRANSPORTER LARGE PERMEASE PROTEIN"/>
    <property type="match status" value="1"/>
</dbReference>
<dbReference type="KEGG" id="ock:EXM22_02155"/>
<name>A0A5C1QL22_9SPIO</name>
<keyword evidence="3" id="KW-0997">Cell inner membrane</keyword>
<feature type="transmembrane region" description="Helical" evidence="7">
    <location>
        <begin position="94"/>
        <end position="123"/>
    </location>
</feature>
<keyword evidence="5 7" id="KW-1133">Transmembrane helix</keyword>
<dbReference type="Proteomes" id="UP000324209">
    <property type="component" value="Chromosome"/>
</dbReference>
<keyword evidence="10" id="KW-1185">Reference proteome</keyword>
<evidence type="ECO:0000313" key="10">
    <source>
        <dbReference type="Proteomes" id="UP000324209"/>
    </source>
</evidence>
<keyword evidence="4 7" id="KW-0812">Transmembrane</keyword>
<evidence type="ECO:0000256" key="3">
    <source>
        <dbReference type="ARBA" id="ARBA00022519"/>
    </source>
</evidence>
<feature type="transmembrane region" description="Helical" evidence="7">
    <location>
        <begin position="332"/>
        <end position="352"/>
    </location>
</feature>
<reference evidence="9 10" key="1">
    <citation type="submission" date="2019-02" db="EMBL/GenBank/DDBJ databases">
        <title>Complete Genome Sequence and Methylome Analysis of free living Spirochaetas.</title>
        <authorList>
            <person name="Fomenkov A."/>
            <person name="Dubinina G."/>
            <person name="Leshcheva N."/>
            <person name="Mikheeva N."/>
            <person name="Grabovich M."/>
            <person name="Vincze T."/>
            <person name="Roberts R.J."/>
        </authorList>
    </citation>
    <scope>NUCLEOTIDE SEQUENCE [LARGE SCALE GENOMIC DNA]</scope>
    <source>
        <strain evidence="9 10">K2</strain>
    </source>
</reference>
<keyword evidence="6 7" id="KW-0472">Membrane</keyword>
<feature type="transmembrane region" description="Helical" evidence="7">
    <location>
        <begin position="135"/>
        <end position="158"/>
    </location>
</feature>
<evidence type="ECO:0000259" key="8">
    <source>
        <dbReference type="Pfam" id="PF06808"/>
    </source>
</evidence>
<feature type="domain" description="TRAP C4-dicarboxylate transport system permease DctM subunit" evidence="8">
    <location>
        <begin position="7"/>
        <end position="416"/>
    </location>
</feature>
<evidence type="ECO:0000256" key="5">
    <source>
        <dbReference type="ARBA" id="ARBA00022989"/>
    </source>
</evidence>
<gene>
    <name evidence="9" type="ORF">EXM22_02155</name>
</gene>
<feature type="transmembrane region" description="Helical" evidence="7">
    <location>
        <begin position="240"/>
        <end position="256"/>
    </location>
</feature>
<dbReference type="EMBL" id="CP036150">
    <property type="protein sequence ID" value="QEN06852.1"/>
    <property type="molecule type" value="Genomic_DNA"/>
</dbReference>
<dbReference type="Pfam" id="PF06808">
    <property type="entry name" value="DctM"/>
    <property type="match status" value="1"/>
</dbReference>
<feature type="transmembrane region" description="Helical" evidence="7">
    <location>
        <begin position="304"/>
        <end position="325"/>
    </location>
</feature>
<dbReference type="PIRSF" id="PIRSF006066">
    <property type="entry name" value="HI0050"/>
    <property type="match status" value="1"/>
</dbReference>
<feature type="transmembrane region" description="Helical" evidence="7">
    <location>
        <begin position="358"/>
        <end position="387"/>
    </location>
</feature>
<dbReference type="GO" id="GO:0022857">
    <property type="term" value="F:transmembrane transporter activity"/>
    <property type="evidence" value="ECO:0007669"/>
    <property type="project" value="TreeGrafter"/>
</dbReference>
<dbReference type="PANTHER" id="PTHR33362">
    <property type="entry name" value="SIALIC ACID TRAP TRANSPORTER PERMEASE PROTEIN SIAT-RELATED"/>
    <property type="match status" value="1"/>
</dbReference>
<evidence type="ECO:0000256" key="4">
    <source>
        <dbReference type="ARBA" id="ARBA00022692"/>
    </source>
</evidence>
<feature type="transmembrane region" description="Helical" evidence="7">
    <location>
        <begin position="6"/>
        <end position="34"/>
    </location>
</feature>
<evidence type="ECO:0000256" key="6">
    <source>
        <dbReference type="ARBA" id="ARBA00023136"/>
    </source>
</evidence>
<evidence type="ECO:0000313" key="9">
    <source>
        <dbReference type="EMBL" id="QEN06852.1"/>
    </source>
</evidence>
<dbReference type="GO" id="GO:0005886">
    <property type="term" value="C:plasma membrane"/>
    <property type="evidence" value="ECO:0007669"/>
    <property type="project" value="UniProtKB-SubCell"/>
</dbReference>
<evidence type="ECO:0000256" key="7">
    <source>
        <dbReference type="SAM" id="Phobius"/>
    </source>
</evidence>
<dbReference type="AlphaFoldDB" id="A0A5C1QL22"/>
<sequence length="426" mass="44800">MVTIISFAVMIGLMFINVPIAVCTGLAAIAGIFVTGSVPLMVSVQRMYVGMDSFTLIAVPLFILTGRFMALGGITTDLINLSKVMVGFLRGGLAYINIVSSMFFAGITGSATSDTASVGGILIPAMIDKGYDKDFSVAVTATSSTIGVLIPPSIPMVVYGVASGASIAKLFLGGMLPGILVGIALMIVTFFIAAKRDYPVDSKIEFKEALIIIIKSIPALLTIIIILGGIITGFFTPTEAAGIAALYSFCLGVFYYKELKLSNIGDIFIEVSITTGMVALMIATASALGWLFASQGVPAMLANLILGITGNKIIIMLMINLLLLFVGTWLDLSPAVIIFTPILLPVVTALGIDPVHFGIIMIMNLAIGLFTPPVGVCLFVSCGIAGISISDSIKAFIPYFFAMIVILLLITYIPGIVMLIPNFFGL</sequence>
<dbReference type="InterPro" id="IPR010656">
    <property type="entry name" value="DctM"/>
</dbReference>
<comment type="subcellular location">
    <subcellularLocation>
        <location evidence="1">Cell inner membrane</location>
        <topology evidence="1">Multi-pass membrane protein</topology>
    </subcellularLocation>
</comment>
<feature type="transmembrane region" description="Helical" evidence="7">
    <location>
        <begin position="268"/>
        <end position="292"/>
    </location>
</feature>
<proteinExistence type="predicted"/>
<dbReference type="InterPro" id="IPR004681">
    <property type="entry name" value="TRAP_DctM"/>
</dbReference>
<feature type="transmembrane region" description="Helical" evidence="7">
    <location>
        <begin position="212"/>
        <end position="234"/>
    </location>
</feature>
<feature type="transmembrane region" description="Helical" evidence="7">
    <location>
        <begin position="54"/>
        <end position="74"/>
    </location>
</feature>
<evidence type="ECO:0000256" key="2">
    <source>
        <dbReference type="ARBA" id="ARBA00022475"/>
    </source>
</evidence>
<feature type="transmembrane region" description="Helical" evidence="7">
    <location>
        <begin position="170"/>
        <end position="192"/>
    </location>
</feature>
<dbReference type="OrthoDB" id="370245at2"/>